<feature type="region of interest" description="Disordered" evidence="2">
    <location>
        <begin position="351"/>
        <end position="371"/>
    </location>
</feature>
<keyword evidence="1" id="KW-0862">Zinc</keyword>
<evidence type="ECO:0000313" key="4">
    <source>
        <dbReference type="EMBL" id="KAK7757493.1"/>
    </source>
</evidence>
<evidence type="ECO:0000259" key="3">
    <source>
        <dbReference type="PROSITE" id="PS50157"/>
    </source>
</evidence>
<evidence type="ECO:0000256" key="1">
    <source>
        <dbReference type="PROSITE-ProRule" id="PRU00042"/>
    </source>
</evidence>
<evidence type="ECO:0000256" key="2">
    <source>
        <dbReference type="SAM" id="MobiDB-lite"/>
    </source>
</evidence>
<dbReference type="Gene3D" id="3.30.160.60">
    <property type="entry name" value="Classic Zinc Finger"/>
    <property type="match status" value="1"/>
</dbReference>
<dbReference type="AlphaFoldDB" id="A0AAN9VC97"/>
<feature type="region of interest" description="Disordered" evidence="2">
    <location>
        <begin position="102"/>
        <end position="125"/>
    </location>
</feature>
<dbReference type="InterPro" id="IPR013087">
    <property type="entry name" value="Znf_C2H2_type"/>
</dbReference>
<dbReference type="PROSITE" id="PS50157">
    <property type="entry name" value="ZINC_FINGER_C2H2_2"/>
    <property type="match status" value="1"/>
</dbReference>
<evidence type="ECO:0000313" key="5">
    <source>
        <dbReference type="Proteomes" id="UP001320420"/>
    </source>
</evidence>
<feature type="region of interest" description="Disordered" evidence="2">
    <location>
        <begin position="140"/>
        <end position="339"/>
    </location>
</feature>
<feature type="compositionally biased region" description="Basic and acidic residues" evidence="2">
    <location>
        <begin position="264"/>
        <end position="286"/>
    </location>
</feature>
<feature type="domain" description="C2H2-type" evidence="3">
    <location>
        <begin position="441"/>
        <end position="469"/>
    </location>
</feature>
<dbReference type="EMBL" id="JAKJXP020000002">
    <property type="protein sequence ID" value="KAK7757493.1"/>
    <property type="molecule type" value="Genomic_DNA"/>
</dbReference>
<keyword evidence="1" id="KW-0479">Metal-binding</keyword>
<feature type="compositionally biased region" description="Low complexity" evidence="2">
    <location>
        <begin position="321"/>
        <end position="339"/>
    </location>
</feature>
<dbReference type="GO" id="GO:0008270">
    <property type="term" value="F:zinc ion binding"/>
    <property type="evidence" value="ECO:0007669"/>
    <property type="project" value="UniProtKB-KW"/>
</dbReference>
<keyword evidence="5" id="KW-1185">Reference proteome</keyword>
<accession>A0AAN9VC97</accession>
<name>A0AAN9VC97_9PEZI</name>
<proteinExistence type="predicted"/>
<sequence>MDLNPGNGKSAEDASLPATSGAGNGLVWPPMFLIIKYYSAPGDDFSRLSQFDYQNNGQSQQNSQYLDHFQRNVHNRGDFQQDQQNLQFLGDFQPAQRYRGVFQPAQPHGGDFQPAPPYLGDFQPFQQPFQQEGHYQLEARPQQEARHQQGSQPQYGQNEARQPIPRGQPSPPQYGQAQNGQYAFGGGYPGHQYQQDPWGNLDPIPGNLEPFQHDPIPNMDQNGSPRQGTPTRAASPDQSDQGSPAQDAAALVGPRPSVAAVALQHRDQQRERGRREGRHPLPDRRPAASGSRTPNAVDQGRRPAIMLNQTPRIGPVDRNLARPLGPAPRQARQAPAPAPALGQAALPALNRGGIADPQPASPAAAAPGHVPAPAAALPAAPGLALPAAPGIVPAAALGFGPVAAPGAAPVAAPGFGPAAAPGFGPAAALPAAVPVAPPVQYPCDRCGRVFAYKNTRDSHKSIVHNTNTEGYQARQVVPGGIQCPHCDTSKPTQLAMDGHLKRHHPAAWVLEKQARQARRAAVKAAARAAAAAARGAGGQGN</sequence>
<feature type="compositionally biased region" description="Polar residues" evidence="2">
    <location>
        <begin position="148"/>
        <end position="160"/>
    </location>
</feature>
<protein>
    <recommendedName>
        <fullName evidence="3">C2H2-type domain-containing protein</fullName>
    </recommendedName>
</protein>
<keyword evidence="1" id="KW-0863">Zinc-finger</keyword>
<dbReference type="Proteomes" id="UP001320420">
    <property type="component" value="Unassembled WGS sequence"/>
</dbReference>
<feature type="region of interest" description="Disordered" evidence="2">
    <location>
        <begin position="1"/>
        <end position="20"/>
    </location>
</feature>
<comment type="caution">
    <text evidence="4">The sequence shown here is derived from an EMBL/GenBank/DDBJ whole genome shotgun (WGS) entry which is preliminary data.</text>
</comment>
<organism evidence="4 5">
    <name type="scientific">Diatrype stigma</name>
    <dbReference type="NCBI Taxonomy" id="117547"/>
    <lineage>
        <taxon>Eukaryota</taxon>
        <taxon>Fungi</taxon>
        <taxon>Dikarya</taxon>
        <taxon>Ascomycota</taxon>
        <taxon>Pezizomycotina</taxon>
        <taxon>Sordariomycetes</taxon>
        <taxon>Xylariomycetidae</taxon>
        <taxon>Xylariales</taxon>
        <taxon>Diatrypaceae</taxon>
        <taxon>Diatrype</taxon>
    </lineage>
</organism>
<dbReference type="SMART" id="SM00355">
    <property type="entry name" value="ZnF_C2H2"/>
    <property type="match status" value="2"/>
</dbReference>
<feature type="compositionally biased region" description="Polar residues" evidence="2">
    <location>
        <begin position="219"/>
        <end position="244"/>
    </location>
</feature>
<reference evidence="4 5" key="1">
    <citation type="submission" date="2024-02" db="EMBL/GenBank/DDBJ databases">
        <title>De novo assembly and annotation of 12 fungi associated with fruit tree decline syndrome in Ontario, Canada.</title>
        <authorList>
            <person name="Sulman M."/>
            <person name="Ellouze W."/>
            <person name="Ilyukhin E."/>
        </authorList>
    </citation>
    <scope>NUCLEOTIDE SEQUENCE [LARGE SCALE GENOMIC DNA]</scope>
    <source>
        <strain evidence="4 5">M11/M66-122</strain>
    </source>
</reference>
<gene>
    <name evidence="4" type="ORF">SLS62_000508</name>
</gene>
<dbReference type="PROSITE" id="PS00028">
    <property type="entry name" value="ZINC_FINGER_C2H2_1"/>
    <property type="match status" value="1"/>
</dbReference>